<protein>
    <submittedName>
        <fullName evidence="2">Uncharacterized protein</fullName>
    </submittedName>
</protein>
<keyword evidence="3" id="KW-1185">Reference proteome</keyword>
<evidence type="ECO:0000313" key="3">
    <source>
        <dbReference type="Proteomes" id="UP000030672"/>
    </source>
</evidence>
<name>A0A074WK32_AURM1</name>
<sequence length="190" mass="20799">MSNNNDTTPSAVEELRVQQQCFRDEGDRLAEDALQVRIEDAQEPLRQQETLVAASAAAVASGSRCTPRADPSDLFDACGRAWCEYHGRFTPSHSTRYCSARQAHERRPCLLASSGEIPGCSPANPREYCVWSLLLRRHSKAPSPGQRQRIAKLKAEKGSSKNLPARGPLRKDPNDDEGGPDSGASKQITV</sequence>
<evidence type="ECO:0000256" key="1">
    <source>
        <dbReference type="SAM" id="MobiDB-lite"/>
    </source>
</evidence>
<dbReference type="AlphaFoldDB" id="A0A074WK32"/>
<dbReference type="HOGENOM" id="CLU_1427706_0_0_1"/>
<gene>
    <name evidence="2" type="ORF">M437DRAFT_66015</name>
</gene>
<proteinExistence type="predicted"/>
<dbReference type="GeneID" id="63918046"/>
<reference evidence="2 3" key="1">
    <citation type="journal article" date="2014" name="BMC Genomics">
        <title>Genome sequencing of four Aureobasidium pullulans varieties: biotechnological potential, stress tolerance, and description of new species.</title>
        <authorList>
            <person name="Gostin Ar C."/>
            <person name="Ohm R.A."/>
            <person name="Kogej T."/>
            <person name="Sonjak S."/>
            <person name="Turk M."/>
            <person name="Zajc J."/>
            <person name="Zalar P."/>
            <person name="Grube M."/>
            <person name="Sun H."/>
            <person name="Han J."/>
            <person name="Sharma A."/>
            <person name="Chiniquy J."/>
            <person name="Ngan C.Y."/>
            <person name="Lipzen A."/>
            <person name="Barry K."/>
            <person name="Grigoriev I.V."/>
            <person name="Gunde-Cimerman N."/>
        </authorList>
    </citation>
    <scope>NUCLEOTIDE SEQUENCE [LARGE SCALE GENOMIC DNA]</scope>
    <source>
        <strain evidence="2 3">CBS 110374</strain>
    </source>
</reference>
<accession>A0A074WK32</accession>
<feature type="region of interest" description="Disordered" evidence="1">
    <location>
        <begin position="140"/>
        <end position="190"/>
    </location>
</feature>
<dbReference type="RefSeq" id="XP_040879789.1">
    <property type="nucleotide sequence ID" value="XM_041024673.1"/>
</dbReference>
<dbReference type="EMBL" id="KL584833">
    <property type="protein sequence ID" value="KEQ62766.1"/>
    <property type="molecule type" value="Genomic_DNA"/>
</dbReference>
<dbReference type="Proteomes" id="UP000030672">
    <property type="component" value="Unassembled WGS sequence"/>
</dbReference>
<organism evidence="2 3">
    <name type="scientific">Aureobasidium melanogenum (strain CBS 110374)</name>
    <name type="common">Aureobasidium pullulans var. melanogenum</name>
    <dbReference type="NCBI Taxonomy" id="1043003"/>
    <lineage>
        <taxon>Eukaryota</taxon>
        <taxon>Fungi</taxon>
        <taxon>Dikarya</taxon>
        <taxon>Ascomycota</taxon>
        <taxon>Pezizomycotina</taxon>
        <taxon>Dothideomycetes</taxon>
        <taxon>Dothideomycetidae</taxon>
        <taxon>Dothideales</taxon>
        <taxon>Saccotheciaceae</taxon>
        <taxon>Aureobasidium</taxon>
    </lineage>
</organism>
<evidence type="ECO:0000313" key="2">
    <source>
        <dbReference type="EMBL" id="KEQ62766.1"/>
    </source>
</evidence>